<dbReference type="InterPro" id="IPR027417">
    <property type="entry name" value="P-loop_NTPase"/>
</dbReference>
<accession>A0A327ZJX7</accession>
<dbReference type="Proteomes" id="UP000249341">
    <property type="component" value="Unassembled WGS sequence"/>
</dbReference>
<dbReference type="Pfam" id="PF12399">
    <property type="entry name" value="BCA_ABC_TP_C"/>
    <property type="match status" value="1"/>
</dbReference>
<keyword evidence="3 6" id="KW-0067">ATP-binding</keyword>
<dbReference type="PANTHER" id="PTHR45772">
    <property type="entry name" value="CONSERVED COMPONENT OF ABC TRANSPORTER FOR NATURAL AMINO ACIDS-RELATED"/>
    <property type="match status" value="1"/>
</dbReference>
<dbReference type="GO" id="GO:0016887">
    <property type="term" value="F:ATP hydrolysis activity"/>
    <property type="evidence" value="ECO:0007669"/>
    <property type="project" value="InterPro"/>
</dbReference>
<protein>
    <submittedName>
        <fullName evidence="6">Amino acid/amide ABC transporter ATP-binding protein 1 (HAAT family)</fullName>
    </submittedName>
</protein>
<dbReference type="GO" id="GO:0005524">
    <property type="term" value="F:ATP binding"/>
    <property type="evidence" value="ECO:0007669"/>
    <property type="project" value="UniProtKB-KW"/>
</dbReference>
<evidence type="ECO:0000256" key="4">
    <source>
        <dbReference type="SAM" id="MobiDB-lite"/>
    </source>
</evidence>
<dbReference type="SMART" id="SM00382">
    <property type="entry name" value="AAA"/>
    <property type="match status" value="1"/>
</dbReference>
<feature type="domain" description="ABC transporter" evidence="5">
    <location>
        <begin position="34"/>
        <end position="280"/>
    </location>
</feature>
<dbReference type="SUPFAM" id="SSF52540">
    <property type="entry name" value="P-loop containing nucleoside triphosphate hydrolases"/>
    <property type="match status" value="1"/>
</dbReference>
<gene>
    <name evidence="6" type="ORF">B0I29_1042</name>
</gene>
<evidence type="ECO:0000313" key="7">
    <source>
        <dbReference type="Proteomes" id="UP000249341"/>
    </source>
</evidence>
<dbReference type="Pfam" id="PF00005">
    <property type="entry name" value="ABC_tran"/>
    <property type="match status" value="1"/>
</dbReference>
<evidence type="ECO:0000256" key="1">
    <source>
        <dbReference type="ARBA" id="ARBA00022448"/>
    </source>
</evidence>
<feature type="compositionally biased region" description="Low complexity" evidence="4">
    <location>
        <begin position="299"/>
        <end position="314"/>
    </location>
</feature>
<feature type="region of interest" description="Disordered" evidence="4">
    <location>
        <begin position="288"/>
        <end position="326"/>
    </location>
</feature>
<keyword evidence="1" id="KW-0813">Transport</keyword>
<dbReference type="GO" id="GO:0005886">
    <property type="term" value="C:plasma membrane"/>
    <property type="evidence" value="ECO:0007669"/>
    <property type="project" value="TreeGrafter"/>
</dbReference>
<dbReference type="Gene3D" id="3.40.50.300">
    <property type="entry name" value="P-loop containing nucleotide triphosphate hydrolases"/>
    <property type="match status" value="1"/>
</dbReference>
<dbReference type="PROSITE" id="PS50893">
    <property type="entry name" value="ABC_TRANSPORTER_2"/>
    <property type="match status" value="1"/>
</dbReference>
<evidence type="ECO:0000259" key="5">
    <source>
        <dbReference type="PROSITE" id="PS50893"/>
    </source>
</evidence>
<keyword evidence="7" id="KW-1185">Reference proteome</keyword>
<evidence type="ECO:0000256" key="3">
    <source>
        <dbReference type="ARBA" id="ARBA00022840"/>
    </source>
</evidence>
<dbReference type="InterPro" id="IPR017871">
    <property type="entry name" value="ABC_transporter-like_CS"/>
</dbReference>
<dbReference type="EMBL" id="QLMJ01000004">
    <property type="protein sequence ID" value="RAK39467.1"/>
    <property type="molecule type" value="Genomic_DNA"/>
</dbReference>
<evidence type="ECO:0000313" key="6">
    <source>
        <dbReference type="EMBL" id="RAK39467.1"/>
    </source>
</evidence>
<keyword evidence="2" id="KW-0547">Nucleotide-binding</keyword>
<dbReference type="PROSITE" id="PS00211">
    <property type="entry name" value="ABC_TRANSPORTER_1"/>
    <property type="match status" value="1"/>
</dbReference>
<name>A0A327ZJX7_9ACTN</name>
<comment type="caution">
    <text evidence="6">The sequence shown here is derived from an EMBL/GenBank/DDBJ whole genome shotgun (WGS) entry which is preliminary data.</text>
</comment>
<dbReference type="FunFam" id="3.40.50.300:FF:000421">
    <property type="entry name" value="Branched-chain amino acid ABC transporter ATP-binding protein"/>
    <property type="match status" value="1"/>
</dbReference>
<dbReference type="InterPro" id="IPR003593">
    <property type="entry name" value="AAA+_ATPase"/>
</dbReference>
<dbReference type="OrthoDB" id="9805514at2"/>
<dbReference type="InterPro" id="IPR051120">
    <property type="entry name" value="ABC_AA/LPS_Transport"/>
</dbReference>
<evidence type="ECO:0000256" key="2">
    <source>
        <dbReference type="ARBA" id="ARBA00022741"/>
    </source>
</evidence>
<organism evidence="6 7">
    <name type="scientific">Actinoplanes lutulentus</name>
    <dbReference type="NCBI Taxonomy" id="1287878"/>
    <lineage>
        <taxon>Bacteria</taxon>
        <taxon>Bacillati</taxon>
        <taxon>Actinomycetota</taxon>
        <taxon>Actinomycetes</taxon>
        <taxon>Micromonosporales</taxon>
        <taxon>Micromonosporaceae</taxon>
        <taxon>Actinoplanes</taxon>
    </lineage>
</organism>
<dbReference type="RefSeq" id="WP_111648708.1">
    <property type="nucleotide sequence ID" value="NZ_JACHWI010000001.1"/>
</dbReference>
<dbReference type="AlphaFoldDB" id="A0A327ZJX7"/>
<dbReference type="InterPro" id="IPR003439">
    <property type="entry name" value="ABC_transporter-like_ATP-bd"/>
</dbReference>
<dbReference type="InterPro" id="IPR032823">
    <property type="entry name" value="BCA_ABC_TP_C"/>
</dbReference>
<dbReference type="CDD" id="cd03219">
    <property type="entry name" value="ABC_Mj1267_LivG_branched"/>
    <property type="match status" value="1"/>
</dbReference>
<feature type="compositionally biased region" description="Basic and acidic residues" evidence="4">
    <location>
        <begin position="317"/>
        <end position="326"/>
    </location>
</feature>
<sequence>MADDVTVPPGVAKARAALKDVPHEPGAPKQDPILVADSVVRRFGGLTAVSVDHIEIQRGAITALIGPNGAGKTTFFNLLTGFDRPDEGDWKFNGKPLAGVAAHKVAKQGMVRTFQLTKALSRLTVIDNMRLGGTGQKGESFWKALIPGIWKKQEQEITERADELLARFKLDAKREDFAGSLSGGQRKLLEMARALMVQPDMVMLDEPMAGVNPALTQSLLGHVKSLREDGMTVLFVEHDMDMVRDISDWVIVMGQGKVIAEGTPDTVMADPRVIDAYLGSHHDGTEHDAAEVAAEVPGADAPSSSSVDAAPSSAEGAKSEGGKTDE</sequence>
<reference evidence="6 7" key="1">
    <citation type="submission" date="2018-06" db="EMBL/GenBank/DDBJ databases">
        <title>Genomic Encyclopedia of Type Strains, Phase III (KMG-III): the genomes of soil and plant-associated and newly described type strains.</title>
        <authorList>
            <person name="Whitman W."/>
        </authorList>
    </citation>
    <scope>NUCLEOTIDE SEQUENCE [LARGE SCALE GENOMIC DNA]</scope>
    <source>
        <strain evidence="6 7">CGMCC 4.7090</strain>
    </source>
</reference>
<proteinExistence type="predicted"/>
<dbReference type="PANTHER" id="PTHR45772:SF9">
    <property type="entry name" value="CONSERVED COMPONENT OF ABC TRANSPORTER FOR NATURAL AMINO ACIDS"/>
    <property type="match status" value="1"/>
</dbReference>